<evidence type="ECO:0000256" key="3">
    <source>
        <dbReference type="SAM" id="SignalP"/>
    </source>
</evidence>
<evidence type="ECO:0000259" key="5">
    <source>
        <dbReference type="Pfam" id="PF09242"/>
    </source>
</evidence>
<organism evidence="7 8">
    <name type="scientific">Methylorubrum salsuginis</name>
    <dbReference type="NCBI Taxonomy" id="414703"/>
    <lineage>
        <taxon>Bacteria</taxon>
        <taxon>Pseudomonadati</taxon>
        <taxon>Pseudomonadota</taxon>
        <taxon>Alphaproteobacteria</taxon>
        <taxon>Hyphomicrobiales</taxon>
        <taxon>Methylobacteriaceae</taxon>
        <taxon>Methylorubrum</taxon>
    </lineage>
</organism>
<dbReference type="Pfam" id="PF07992">
    <property type="entry name" value="Pyr_redox_2"/>
    <property type="match status" value="1"/>
</dbReference>
<feature type="domain" description="Flavocytochrome c sulphide dehydrogenase flavin-binding" evidence="5">
    <location>
        <begin position="348"/>
        <end position="417"/>
    </location>
</feature>
<feature type="domain" description="FAD/NAD(P)-binding" evidence="4">
    <location>
        <begin position="30"/>
        <end position="143"/>
    </location>
</feature>
<sequence length="418" mass="43555">MSAGPTRRRLLAGLTAATVAAPALARAAPRVVVVGGGFGGVAAARALARGGITVTLIEPATAYATCPSSNAVIAGLRPLSSITFGYDGVRRAGVTVIHDTVTAIDPAARRVRLADGGSLAYDRLVVSTGIGLRFDAIPGYDEAAAATIPHAWKAGAQTALLARQIEAMDDGGLVALTVPALPYRCPPGPYERASLIAHLLKTRKPRSKVIVLDAKDSFSKQPLFQAAWTALYPDHLEWVPLAQGGAVEAVDAAARTLRTGAGVFRPAVINVIPPQTAPALCLAAGLTNASRWCPVDPVTFESTLQPGIHVIGDAAIAGAMPKSAFAAYSQAQVCARGVTDLLEGRTPPDPRLINVCYSLAAPDYGFSIAGVYQPEWDRLVTVPGSDGLSPDDAPPEVRAREAKLGRSWYDGMTRQLFG</sequence>
<keyword evidence="2" id="KW-0274">FAD</keyword>
<dbReference type="SUPFAM" id="SSF55424">
    <property type="entry name" value="FAD/NAD-linked reductases, dimerisation (C-terminal) domain"/>
    <property type="match status" value="1"/>
</dbReference>
<dbReference type="InterPro" id="IPR016156">
    <property type="entry name" value="FAD/NAD-linked_Rdtase_dimer_sf"/>
</dbReference>
<dbReference type="Proteomes" id="UP000198804">
    <property type="component" value="Unassembled WGS sequence"/>
</dbReference>
<dbReference type="GO" id="GO:0050660">
    <property type="term" value="F:flavin adenine dinucleotide binding"/>
    <property type="evidence" value="ECO:0007669"/>
    <property type="project" value="InterPro"/>
</dbReference>
<proteinExistence type="predicted"/>
<dbReference type="AlphaFoldDB" id="A0A1I4FIL7"/>
<evidence type="ECO:0000313" key="8">
    <source>
        <dbReference type="Proteomes" id="UP000198804"/>
    </source>
</evidence>
<dbReference type="Pfam" id="PF21706">
    <property type="entry name" value="FCSD_central"/>
    <property type="match status" value="1"/>
</dbReference>
<dbReference type="SUPFAM" id="SSF51905">
    <property type="entry name" value="FAD/NAD(P)-binding domain"/>
    <property type="match status" value="2"/>
</dbReference>
<dbReference type="InterPro" id="IPR037092">
    <property type="entry name" value="FlavoCytC_S_DH_flav-bd_sf"/>
</dbReference>
<dbReference type="InterPro" id="IPR006311">
    <property type="entry name" value="TAT_signal"/>
</dbReference>
<feature type="chain" id="PRO_5011498934" evidence="3">
    <location>
        <begin position="26"/>
        <end position="418"/>
    </location>
</feature>
<dbReference type="PANTHER" id="PTHR43755:SF1">
    <property type="entry name" value="FAD-DEPENDENT PYRIDINE NUCLEOTIDE-DISULPHIDE OXIDOREDUCTASE"/>
    <property type="match status" value="1"/>
</dbReference>
<gene>
    <name evidence="7" type="ORF">SAMN04488125_11015</name>
</gene>
<dbReference type="InterPro" id="IPR052541">
    <property type="entry name" value="SQRD"/>
</dbReference>
<dbReference type="STRING" id="414703.SAMN04488125_11015"/>
<dbReference type="RefSeq" id="WP_091946651.1">
    <property type="nucleotide sequence ID" value="NZ_FOSV01000010.1"/>
</dbReference>
<dbReference type="InterPro" id="IPR036188">
    <property type="entry name" value="FAD/NAD-bd_sf"/>
</dbReference>
<keyword evidence="8" id="KW-1185">Reference proteome</keyword>
<dbReference type="Pfam" id="PF09242">
    <property type="entry name" value="FCSD-flav_bind"/>
    <property type="match status" value="1"/>
</dbReference>
<keyword evidence="1" id="KW-0285">Flavoprotein</keyword>
<reference evidence="8" key="1">
    <citation type="submission" date="2016-10" db="EMBL/GenBank/DDBJ databases">
        <authorList>
            <person name="Varghese N."/>
            <person name="Submissions S."/>
        </authorList>
    </citation>
    <scope>NUCLEOTIDE SEQUENCE [LARGE SCALE GENOMIC DNA]</scope>
    <source>
        <strain evidence="8">CGMCC 1.6474</strain>
    </source>
</reference>
<feature type="signal peptide" evidence="3">
    <location>
        <begin position="1"/>
        <end position="25"/>
    </location>
</feature>
<accession>A0A1I4FIL7</accession>
<evidence type="ECO:0000259" key="6">
    <source>
        <dbReference type="Pfam" id="PF21706"/>
    </source>
</evidence>
<name>A0A1I4FIL7_9HYPH</name>
<evidence type="ECO:0000256" key="2">
    <source>
        <dbReference type="ARBA" id="ARBA00022827"/>
    </source>
</evidence>
<dbReference type="InterPro" id="IPR015323">
    <property type="entry name" value="FlavoCytC_S_DH_flav-bd"/>
</dbReference>
<dbReference type="PROSITE" id="PS51318">
    <property type="entry name" value="TAT"/>
    <property type="match status" value="1"/>
</dbReference>
<dbReference type="InterPro" id="IPR023753">
    <property type="entry name" value="FAD/NAD-binding_dom"/>
</dbReference>
<dbReference type="Gene3D" id="3.50.50.60">
    <property type="entry name" value="FAD/NAD(P)-binding domain"/>
    <property type="match status" value="2"/>
</dbReference>
<dbReference type="GO" id="GO:0016491">
    <property type="term" value="F:oxidoreductase activity"/>
    <property type="evidence" value="ECO:0007669"/>
    <property type="project" value="InterPro"/>
</dbReference>
<evidence type="ECO:0000259" key="4">
    <source>
        <dbReference type="Pfam" id="PF07992"/>
    </source>
</evidence>
<keyword evidence="3" id="KW-0732">Signal</keyword>
<dbReference type="EMBL" id="FOSV01000010">
    <property type="protein sequence ID" value="SFL16666.1"/>
    <property type="molecule type" value="Genomic_DNA"/>
</dbReference>
<dbReference type="InterPro" id="IPR049386">
    <property type="entry name" value="FCSD_central"/>
</dbReference>
<evidence type="ECO:0000313" key="7">
    <source>
        <dbReference type="EMBL" id="SFL16666.1"/>
    </source>
</evidence>
<dbReference type="PANTHER" id="PTHR43755">
    <property type="match status" value="1"/>
</dbReference>
<feature type="domain" description="Sulfide dehydrogenase [flavocytochrome c] flavoprotein chain central" evidence="6">
    <location>
        <begin position="158"/>
        <end position="273"/>
    </location>
</feature>
<protein>
    <submittedName>
        <fullName evidence="7">NADH dehydrogenase, FAD-containing subunit</fullName>
    </submittedName>
</protein>
<dbReference type="Gene3D" id="3.90.760.10">
    <property type="entry name" value="Flavocytochrome c sulphide dehydrogenase, flavin-binding domain"/>
    <property type="match status" value="1"/>
</dbReference>
<dbReference type="FunFam" id="3.50.50.60:FF:000234">
    <property type="entry name" value="Flavocytochrome C sulfide dehydrogenase"/>
    <property type="match status" value="1"/>
</dbReference>
<dbReference type="OrthoDB" id="9802771at2"/>
<evidence type="ECO:0000256" key="1">
    <source>
        <dbReference type="ARBA" id="ARBA00022630"/>
    </source>
</evidence>